<evidence type="ECO:0000313" key="3">
    <source>
        <dbReference type="Proteomes" id="UP000601435"/>
    </source>
</evidence>
<gene>
    <name evidence="2" type="ORF">SNEC2469_LOCUS26789</name>
</gene>
<sequence length="671" mass="75397">MQLSRRRENRKTLHFGEKHLKHWIVKILEMCEQGARRLEVARGCSSPGVRLLDAVRLCDIPGHSPFRVNEGCVGVFQDTRLRWLGVLALFVNANASQHTLRHLRHRTSTALPELQKGRHVVVNGLTHSVELNGQEAVVEGYDVASARYVLRMASGAYRKVRQEHVSASSNSNSAVKTESPCAMEAGAGFTVGSQADLAECDCLNSVGSQELEPLEPFNWDDRWLESYKDQMYTLGIKSTTAKLAELAVGGIWGEFVSLFIGIFFPPPGHKQSLALLKIVQKWTEKYVGKQQAALVRDLAEASLDTAKNTLEKQYEPPSAELLAAVEAKNMILRGGSQIPENTSRAQGIPTYIAATSLATSLRRQLYNLTLLRDTWPHPWQGSSRRADSIVKEMKEQYKHDSQELRSLLIEAWKQWRFSQFTFTFDESRRRTAAAQGRLRDKILDWTFVYYGQAGIDRSYGERTETQHQRYLFADELVPMIKPFLLLQRVVPGWESRALSRGPLPEKLTIGPWSSLNAGSRGNNAANPPWADQEVPGPRPKGNVLVTSGGTMRSDGRYDKTRARMPRSTCGIDATYYHEGIAQFVAVNAKNESEVWMGHHLPTSSCHGGYCKALTTGTGLCGLHLAWYFKDPKLRYHKRPSLRDGIHLLPRSVAHYQKHRLRPSVASDCSKR</sequence>
<evidence type="ECO:0000313" key="2">
    <source>
        <dbReference type="EMBL" id="CAE7854955.1"/>
    </source>
</evidence>
<feature type="region of interest" description="Disordered" evidence="1">
    <location>
        <begin position="520"/>
        <end position="539"/>
    </location>
</feature>
<dbReference type="EMBL" id="CAJNJA010055253">
    <property type="protein sequence ID" value="CAE7854955.1"/>
    <property type="molecule type" value="Genomic_DNA"/>
</dbReference>
<accession>A0A813A8P1</accession>
<dbReference type="OrthoDB" id="414795at2759"/>
<reference evidence="2" key="1">
    <citation type="submission" date="2021-02" db="EMBL/GenBank/DDBJ databases">
        <authorList>
            <person name="Dougan E. K."/>
            <person name="Rhodes N."/>
            <person name="Thang M."/>
            <person name="Chan C."/>
        </authorList>
    </citation>
    <scope>NUCLEOTIDE SEQUENCE</scope>
</reference>
<evidence type="ECO:0000256" key="1">
    <source>
        <dbReference type="SAM" id="MobiDB-lite"/>
    </source>
</evidence>
<protein>
    <submittedName>
        <fullName evidence="2">Uncharacterized protein</fullName>
    </submittedName>
</protein>
<name>A0A813A8P1_9DINO</name>
<keyword evidence="3" id="KW-1185">Reference proteome</keyword>
<dbReference type="Proteomes" id="UP000601435">
    <property type="component" value="Unassembled WGS sequence"/>
</dbReference>
<dbReference type="AlphaFoldDB" id="A0A813A8P1"/>
<proteinExistence type="predicted"/>
<organism evidence="2 3">
    <name type="scientific">Symbiodinium necroappetens</name>
    <dbReference type="NCBI Taxonomy" id="1628268"/>
    <lineage>
        <taxon>Eukaryota</taxon>
        <taxon>Sar</taxon>
        <taxon>Alveolata</taxon>
        <taxon>Dinophyceae</taxon>
        <taxon>Suessiales</taxon>
        <taxon>Symbiodiniaceae</taxon>
        <taxon>Symbiodinium</taxon>
    </lineage>
</organism>
<comment type="caution">
    <text evidence="2">The sequence shown here is derived from an EMBL/GenBank/DDBJ whole genome shotgun (WGS) entry which is preliminary data.</text>
</comment>